<gene>
    <name evidence="1" type="ORF">AKO1_012128</name>
</gene>
<reference evidence="1 2" key="1">
    <citation type="submission" date="2024-03" db="EMBL/GenBank/DDBJ databases">
        <title>The Acrasis kona genome and developmental transcriptomes reveal deep origins of eukaryotic multicellular pathways.</title>
        <authorList>
            <person name="Sheikh S."/>
            <person name="Fu C.-J."/>
            <person name="Brown M.W."/>
            <person name="Baldauf S.L."/>
        </authorList>
    </citation>
    <scope>NUCLEOTIDE SEQUENCE [LARGE SCALE GENOMIC DNA]</scope>
    <source>
        <strain evidence="1 2">ATCC MYA-3509</strain>
    </source>
</reference>
<protein>
    <submittedName>
        <fullName evidence="1">Serine/threonine-protein kinase SSN3</fullName>
    </submittedName>
</protein>
<evidence type="ECO:0000313" key="2">
    <source>
        <dbReference type="Proteomes" id="UP001431209"/>
    </source>
</evidence>
<comment type="caution">
    <text evidence="1">The sequence shown here is derived from an EMBL/GenBank/DDBJ whole genome shotgun (WGS) entry which is preliminary data.</text>
</comment>
<proteinExistence type="predicted"/>
<name>A0AAW2ZAM3_9EUKA</name>
<organism evidence="1 2">
    <name type="scientific">Acrasis kona</name>
    <dbReference type="NCBI Taxonomy" id="1008807"/>
    <lineage>
        <taxon>Eukaryota</taxon>
        <taxon>Discoba</taxon>
        <taxon>Heterolobosea</taxon>
        <taxon>Tetramitia</taxon>
        <taxon>Eutetramitia</taxon>
        <taxon>Acrasidae</taxon>
        <taxon>Acrasis</taxon>
    </lineage>
</organism>
<sequence length="94" mass="10794">MSSRYSHLQVLDEQDSYTPFPVVNEEKKVFEQEVARTEDKTLTHAKKRLAHHPEPNQLDLNSMSRAARNAPGSSVAENWLERTMRDGWEVVTGN</sequence>
<dbReference type="EMBL" id="JAOPGA020001283">
    <property type="protein sequence ID" value="KAL0486918.1"/>
    <property type="molecule type" value="Genomic_DNA"/>
</dbReference>
<keyword evidence="1" id="KW-0808">Transferase</keyword>
<keyword evidence="1" id="KW-0418">Kinase</keyword>
<accession>A0AAW2ZAM3</accession>
<dbReference type="GO" id="GO:0016301">
    <property type="term" value="F:kinase activity"/>
    <property type="evidence" value="ECO:0007669"/>
    <property type="project" value="UniProtKB-KW"/>
</dbReference>
<keyword evidence="2" id="KW-1185">Reference proteome</keyword>
<dbReference type="Proteomes" id="UP001431209">
    <property type="component" value="Unassembled WGS sequence"/>
</dbReference>
<evidence type="ECO:0000313" key="1">
    <source>
        <dbReference type="EMBL" id="KAL0486918.1"/>
    </source>
</evidence>
<dbReference type="AlphaFoldDB" id="A0AAW2ZAM3"/>